<dbReference type="SMART" id="SM00855">
    <property type="entry name" value="PGAM"/>
    <property type="match status" value="1"/>
</dbReference>
<dbReference type="PANTHER" id="PTHR48100:SF51">
    <property type="entry name" value="PHOSPHOGLYCERATE MUTASE"/>
    <property type="match status" value="1"/>
</dbReference>
<dbReference type="EMBL" id="DVLP01000205">
    <property type="protein sequence ID" value="HIT75254.1"/>
    <property type="molecule type" value="Genomic_DNA"/>
</dbReference>
<dbReference type="AlphaFoldDB" id="A0A9D1GXK1"/>
<protein>
    <submittedName>
        <fullName evidence="1">Histidine phosphatase family protein</fullName>
    </submittedName>
</protein>
<dbReference type="GO" id="GO:0005737">
    <property type="term" value="C:cytoplasm"/>
    <property type="evidence" value="ECO:0007669"/>
    <property type="project" value="TreeGrafter"/>
</dbReference>
<evidence type="ECO:0000313" key="2">
    <source>
        <dbReference type="Proteomes" id="UP000886842"/>
    </source>
</evidence>
<reference evidence="1" key="1">
    <citation type="submission" date="2020-10" db="EMBL/GenBank/DDBJ databases">
        <authorList>
            <person name="Gilroy R."/>
        </authorList>
    </citation>
    <scope>NUCLEOTIDE SEQUENCE</scope>
    <source>
        <strain evidence="1">ChiGjej1B1-24693</strain>
    </source>
</reference>
<dbReference type="InterPro" id="IPR013078">
    <property type="entry name" value="His_Pase_superF_clade-1"/>
</dbReference>
<dbReference type="PANTHER" id="PTHR48100">
    <property type="entry name" value="BROAD-SPECIFICITY PHOSPHATASE YOR283W-RELATED"/>
    <property type="match status" value="1"/>
</dbReference>
<name>A0A9D1GXK1_9ACTN</name>
<sequence>VHLMRHGEVHNPGGVLYGRLPDFHLSDVGIKMAERGAEFFADRDLVHLRCSPLERAQETMAPIAARHPDLQVVTDGRVIEAGNELEGKVFSGTRSALTDPRNWWALRNPLRPSWGEPYTEIVERMRLAVADAAQAAEGHEALIVSHQLPIWMARMDATGGRLVHDPRKRECTLASVTSFTVVDGRITTVDYTEPSADLLAPKDVAKTFVAGA</sequence>
<gene>
    <name evidence="1" type="ORF">IAA98_06695</name>
</gene>
<evidence type="ECO:0000313" key="1">
    <source>
        <dbReference type="EMBL" id="HIT75254.1"/>
    </source>
</evidence>
<dbReference type="GO" id="GO:0016791">
    <property type="term" value="F:phosphatase activity"/>
    <property type="evidence" value="ECO:0007669"/>
    <property type="project" value="TreeGrafter"/>
</dbReference>
<dbReference type="SUPFAM" id="SSF53254">
    <property type="entry name" value="Phosphoglycerate mutase-like"/>
    <property type="match status" value="1"/>
</dbReference>
<dbReference type="Gene3D" id="3.40.50.1240">
    <property type="entry name" value="Phosphoglycerate mutase-like"/>
    <property type="match status" value="1"/>
</dbReference>
<comment type="caution">
    <text evidence="1">The sequence shown here is derived from an EMBL/GenBank/DDBJ whole genome shotgun (WGS) entry which is preliminary data.</text>
</comment>
<accession>A0A9D1GXK1</accession>
<reference evidence="1" key="2">
    <citation type="journal article" date="2021" name="PeerJ">
        <title>Extensive microbial diversity within the chicken gut microbiome revealed by metagenomics and culture.</title>
        <authorList>
            <person name="Gilroy R."/>
            <person name="Ravi A."/>
            <person name="Getino M."/>
            <person name="Pursley I."/>
            <person name="Horton D.L."/>
            <person name="Alikhan N.F."/>
            <person name="Baker D."/>
            <person name="Gharbi K."/>
            <person name="Hall N."/>
            <person name="Watson M."/>
            <person name="Adriaenssens E.M."/>
            <person name="Foster-Nyarko E."/>
            <person name="Jarju S."/>
            <person name="Secka A."/>
            <person name="Antonio M."/>
            <person name="Oren A."/>
            <person name="Chaudhuri R.R."/>
            <person name="La Ragione R."/>
            <person name="Hildebrand F."/>
            <person name="Pallen M.J."/>
        </authorList>
    </citation>
    <scope>NUCLEOTIDE SEQUENCE</scope>
    <source>
        <strain evidence="1">ChiGjej1B1-24693</strain>
    </source>
</reference>
<proteinExistence type="predicted"/>
<organism evidence="1 2">
    <name type="scientific">Candidatus Avipropionibacterium avicola</name>
    <dbReference type="NCBI Taxonomy" id="2840701"/>
    <lineage>
        <taxon>Bacteria</taxon>
        <taxon>Bacillati</taxon>
        <taxon>Actinomycetota</taxon>
        <taxon>Actinomycetes</taxon>
        <taxon>Propionibacteriales</taxon>
        <taxon>Propionibacteriaceae</taxon>
        <taxon>Propionibacteriaceae incertae sedis</taxon>
        <taxon>Candidatus Avipropionibacterium</taxon>
    </lineage>
</organism>
<dbReference type="InterPro" id="IPR050275">
    <property type="entry name" value="PGM_Phosphatase"/>
</dbReference>
<dbReference type="Pfam" id="PF00300">
    <property type="entry name" value="His_Phos_1"/>
    <property type="match status" value="1"/>
</dbReference>
<feature type="non-terminal residue" evidence="1">
    <location>
        <position position="1"/>
    </location>
</feature>
<dbReference type="InterPro" id="IPR029033">
    <property type="entry name" value="His_PPase_superfam"/>
</dbReference>
<dbReference type="Proteomes" id="UP000886842">
    <property type="component" value="Unassembled WGS sequence"/>
</dbReference>
<dbReference type="CDD" id="cd07067">
    <property type="entry name" value="HP_PGM_like"/>
    <property type="match status" value="1"/>
</dbReference>